<gene>
    <name evidence="1" type="ORF">KVV02_003873</name>
</gene>
<dbReference type="Proteomes" id="UP000717515">
    <property type="component" value="Unassembled WGS sequence"/>
</dbReference>
<dbReference type="Gene3D" id="3.40.50.300">
    <property type="entry name" value="P-loop containing nucleotide triphosphate hydrolases"/>
    <property type="match status" value="1"/>
</dbReference>
<evidence type="ECO:0000313" key="2">
    <source>
        <dbReference type="Proteomes" id="UP000717515"/>
    </source>
</evidence>
<proteinExistence type="predicted"/>
<accession>A0A9P8CVI2</accession>
<evidence type="ECO:0000313" key="1">
    <source>
        <dbReference type="EMBL" id="KAG9319764.1"/>
    </source>
</evidence>
<organism evidence="1 2">
    <name type="scientific">Mortierella alpina</name>
    <name type="common">Oleaginous fungus</name>
    <name type="synonym">Mortierella renispora</name>
    <dbReference type="NCBI Taxonomy" id="64518"/>
    <lineage>
        <taxon>Eukaryota</taxon>
        <taxon>Fungi</taxon>
        <taxon>Fungi incertae sedis</taxon>
        <taxon>Mucoromycota</taxon>
        <taxon>Mortierellomycotina</taxon>
        <taxon>Mortierellomycetes</taxon>
        <taxon>Mortierellales</taxon>
        <taxon>Mortierellaceae</taxon>
        <taxon>Mortierella</taxon>
    </lineage>
</organism>
<dbReference type="EMBL" id="JAIFTL010000381">
    <property type="protein sequence ID" value="KAG9319764.1"/>
    <property type="molecule type" value="Genomic_DNA"/>
</dbReference>
<dbReference type="AlphaFoldDB" id="A0A9P8CVI2"/>
<protein>
    <submittedName>
        <fullName evidence="1">Uncharacterized protein</fullName>
    </submittedName>
</protein>
<sequence length="76" mass="8817">MDEQHEKLKALNISSIPIYSGRKFPDDLDIEMELITGRYSAVFMSPKTAFGARFKSLWDEESWRSRIQAIVIDEAH</sequence>
<reference evidence="1" key="1">
    <citation type="submission" date="2021-07" db="EMBL/GenBank/DDBJ databases">
        <title>Draft genome of Mortierella alpina, strain LL118, isolated from an aspen leaf litter sample.</title>
        <authorList>
            <person name="Yang S."/>
            <person name="Vinatzer B.A."/>
        </authorList>
    </citation>
    <scope>NUCLEOTIDE SEQUENCE</scope>
    <source>
        <strain evidence="1">LL118</strain>
    </source>
</reference>
<comment type="caution">
    <text evidence="1">The sequence shown here is derived from an EMBL/GenBank/DDBJ whole genome shotgun (WGS) entry which is preliminary data.</text>
</comment>
<dbReference type="InterPro" id="IPR027417">
    <property type="entry name" value="P-loop_NTPase"/>
</dbReference>
<name>A0A9P8CVI2_MORAP</name>